<accession>A0ACB8AA50</accession>
<dbReference type="EMBL" id="MU267753">
    <property type="protein sequence ID" value="KAH7909553.1"/>
    <property type="molecule type" value="Genomic_DNA"/>
</dbReference>
<organism evidence="1 2">
    <name type="scientific">Hygrophoropsis aurantiaca</name>
    <dbReference type="NCBI Taxonomy" id="72124"/>
    <lineage>
        <taxon>Eukaryota</taxon>
        <taxon>Fungi</taxon>
        <taxon>Dikarya</taxon>
        <taxon>Basidiomycota</taxon>
        <taxon>Agaricomycotina</taxon>
        <taxon>Agaricomycetes</taxon>
        <taxon>Agaricomycetidae</taxon>
        <taxon>Boletales</taxon>
        <taxon>Coniophorineae</taxon>
        <taxon>Hygrophoropsidaceae</taxon>
        <taxon>Hygrophoropsis</taxon>
    </lineage>
</organism>
<reference evidence="1" key="1">
    <citation type="journal article" date="2021" name="New Phytol.">
        <title>Evolutionary innovations through gain and loss of genes in the ectomycorrhizal Boletales.</title>
        <authorList>
            <person name="Wu G."/>
            <person name="Miyauchi S."/>
            <person name="Morin E."/>
            <person name="Kuo A."/>
            <person name="Drula E."/>
            <person name="Varga T."/>
            <person name="Kohler A."/>
            <person name="Feng B."/>
            <person name="Cao Y."/>
            <person name="Lipzen A."/>
            <person name="Daum C."/>
            <person name="Hundley H."/>
            <person name="Pangilinan J."/>
            <person name="Johnson J."/>
            <person name="Barry K."/>
            <person name="LaButti K."/>
            <person name="Ng V."/>
            <person name="Ahrendt S."/>
            <person name="Min B."/>
            <person name="Choi I.G."/>
            <person name="Park H."/>
            <person name="Plett J.M."/>
            <person name="Magnuson J."/>
            <person name="Spatafora J.W."/>
            <person name="Nagy L.G."/>
            <person name="Henrissat B."/>
            <person name="Grigoriev I.V."/>
            <person name="Yang Z.L."/>
            <person name="Xu J."/>
            <person name="Martin F.M."/>
        </authorList>
    </citation>
    <scope>NUCLEOTIDE SEQUENCE</scope>
    <source>
        <strain evidence="1">ATCC 28755</strain>
    </source>
</reference>
<keyword evidence="2" id="KW-1185">Reference proteome</keyword>
<name>A0ACB8AA50_9AGAM</name>
<protein>
    <submittedName>
        <fullName evidence="1">Uncharacterized protein</fullName>
    </submittedName>
</protein>
<evidence type="ECO:0000313" key="1">
    <source>
        <dbReference type="EMBL" id="KAH7909553.1"/>
    </source>
</evidence>
<proteinExistence type="predicted"/>
<comment type="caution">
    <text evidence="1">The sequence shown here is derived from an EMBL/GenBank/DDBJ whole genome shotgun (WGS) entry which is preliminary data.</text>
</comment>
<evidence type="ECO:0000313" key="2">
    <source>
        <dbReference type="Proteomes" id="UP000790377"/>
    </source>
</evidence>
<gene>
    <name evidence="1" type="ORF">BJ138DRAFT_1155001</name>
</gene>
<sequence length="255" mass="27535">MRFCLVALLALIAAAASPAAAEGSTNAERFARGLPPLPPKFGRSHPGQARNPSSAFVPDRVNIVVSPSPSSKPHINQLFYKYAGRIKVVSYDGEPLGYLRNWQTGSVSGVNAGGVDTELHVTFKSVRSEDHLFNIYATNPNFPAPYYIGTSTTATLGPGLQSSVAFANVDQTPPKSPPVTVGNFSYESAIWSFDHKTNEITAHYVNPDGSTPKTTIAYNIWDNTIFFVGDIDAFNNATSDPDYLASPVTFFLENL</sequence>
<dbReference type="Proteomes" id="UP000790377">
    <property type="component" value="Unassembled WGS sequence"/>
</dbReference>